<reference evidence="9 10" key="1">
    <citation type="journal article" date="2015" name="Nature">
        <title>rRNA introns, odd ribosomes, and small enigmatic genomes across a large radiation of phyla.</title>
        <authorList>
            <person name="Brown C.T."/>
            <person name="Hug L.A."/>
            <person name="Thomas B.C."/>
            <person name="Sharon I."/>
            <person name="Castelle C.J."/>
            <person name="Singh A."/>
            <person name="Wilkins M.J."/>
            <person name="Williams K.H."/>
            <person name="Banfield J.F."/>
        </authorList>
    </citation>
    <scope>NUCLEOTIDE SEQUENCE [LARGE SCALE GENOMIC DNA]</scope>
</reference>
<keyword evidence="5 7" id="KW-1133">Transmembrane helix</keyword>
<dbReference type="Gene3D" id="3.40.50.720">
    <property type="entry name" value="NAD(P)-binding Rossmann-like Domain"/>
    <property type="match status" value="1"/>
</dbReference>
<proteinExistence type="inferred from homology"/>
<dbReference type="InterPro" id="IPR003148">
    <property type="entry name" value="RCK_N"/>
</dbReference>
<feature type="transmembrane region" description="Helical" evidence="7">
    <location>
        <begin position="144"/>
        <end position="167"/>
    </location>
</feature>
<dbReference type="Proteomes" id="UP000033995">
    <property type="component" value="Unassembled WGS sequence"/>
</dbReference>
<evidence type="ECO:0000256" key="6">
    <source>
        <dbReference type="ARBA" id="ARBA00023136"/>
    </source>
</evidence>
<evidence type="ECO:0000256" key="1">
    <source>
        <dbReference type="ARBA" id="ARBA00004141"/>
    </source>
</evidence>
<comment type="subcellular location">
    <subcellularLocation>
        <location evidence="1">Membrane</location>
        <topology evidence="1">Multi-pass membrane protein</topology>
    </subcellularLocation>
</comment>
<evidence type="ECO:0000313" key="9">
    <source>
        <dbReference type="EMBL" id="KKP48022.1"/>
    </source>
</evidence>
<protein>
    <submittedName>
        <fullName evidence="9">Sodium/hydrogen exchanger</fullName>
    </submittedName>
</protein>
<dbReference type="PANTHER" id="PTHR42751">
    <property type="entry name" value="SODIUM/HYDROGEN EXCHANGER FAMILY/TRKA DOMAIN PROTEIN"/>
    <property type="match status" value="1"/>
</dbReference>
<gene>
    <name evidence="9" type="ORF">UR38_C0002G0125</name>
</gene>
<feature type="transmembrane region" description="Helical" evidence="7">
    <location>
        <begin position="267"/>
        <end position="286"/>
    </location>
</feature>
<feature type="domain" description="RCK N-terminal" evidence="8">
    <location>
        <begin position="402"/>
        <end position="518"/>
    </location>
</feature>
<feature type="transmembrane region" description="Helical" evidence="7">
    <location>
        <begin position="173"/>
        <end position="194"/>
    </location>
</feature>
<dbReference type="InterPro" id="IPR006153">
    <property type="entry name" value="Cation/H_exchanger_TM"/>
</dbReference>
<feature type="transmembrane region" description="Helical" evidence="7">
    <location>
        <begin position="357"/>
        <end position="378"/>
    </location>
</feature>
<dbReference type="GO" id="GO:0006813">
    <property type="term" value="P:potassium ion transport"/>
    <property type="evidence" value="ECO:0007669"/>
    <property type="project" value="InterPro"/>
</dbReference>
<sequence length="557" mass="60652">MENSFTLGLFLVTVFALLGGYVAKKLKAPAIVGYILAGVVAGAIFPIENYGLEKLAELGSILLLFSIGLEFSINKFKGLLKRIFAASILQMVIVTIVLYFLLKLFGVDNISSLVLSIGFSMSSTAVIIKMLFDRGESDSVHGKLMVGWLLIQDLSVIPVMILLPLLIGGEEAILLPGILAFAKSVLLIFVAVILGKNVVPFIIHKIAVLNSRELLLLTSVSLAVGTAMLATFFGISPALGAFIAGFVISESQENHAVFAETRPLKNLFVALFFVTLGFFVTPQVVFENLGMIIAISILIILVKFVVILFINYIFKFNGKTMILTALGLSQVGEFAFIIFGSSALLNLISKETSSMGVAVGLVTLLLSPLIYANAFKLWRFLKNRFKVFSSLERNSNTENDLKDHIIILGFGRVGGWVGKALSDNGIGFIVVDYDQETVASCLQKGIKAIYGDPVEKEVLEMANVASAKAVIIAIPDRISQESIITHVQNLAPNAKIISRVHLDEDWEKLKLLRVDKLVQPEFEAATSIIKNILSSMGKSKEEVNKNIKSVRLSHAKI</sequence>
<dbReference type="Pfam" id="PF02254">
    <property type="entry name" value="TrkA_N"/>
    <property type="match status" value="1"/>
</dbReference>
<dbReference type="SUPFAM" id="SSF51735">
    <property type="entry name" value="NAD(P)-binding Rossmann-fold domains"/>
    <property type="match status" value="1"/>
</dbReference>
<dbReference type="PROSITE" id="PS51201">
    <property type="entry name" value="RCK_N"/>
    <property type="match status" value="1"/>
</dbReference>
<organism evidence="9 10">
    <name type="scientific">Candidatus Woesebacteria bacterium GW2011_GWA2_33_28</name>
    <dbReference type="NCBI Taxonomy" id="1618561"/>
    <lineage>
        <taxon>Bacteria</taxon>
        <taxon>Candidatus Woeseibacteriota</taxon>
    </lineage>
</organism>
<dbReference type="InterPro" id="IPR038770">
    <property type="entry name" value="Na+/solute_symporter_sf"/>
</dbReference>
<evidence type="ECO:0000256" key="7">
    <source>
        <dbReference type="SAM" id="Phobius"/>
    </source>
</evidence>
<comment type="similarity">
    <text evidence="2">Belongs to the monovalent cation:proton antiporter 2 (CPA2) transporter (TC 2.A.37) family.</text>
</comment>
<keyword evidence="4 7" id="KW-0812">Transmembrane</keyword>
<dbReference type="InterPro" id="IPR036291">
    <property type="entry name" value="NAD(P)-bd_dom_sf"/>
</dbReference>
<name>A0A0G0CX86_9BACT</name>
<dbReference type="GO" id="GO:1902600">
    <property type="term" value="P:proton transmembrane transport"/>
    <property type="evidence" value="ECO:0007669"/>
    <property type="project" value="InterPro"/>
</dbReference>
<feature type="transmembrane region" description="Helical" evidence="7">
    <location>
        <begin position="214"/>
        <end position="247"/>
    </location>
</feature>
<evidence type="ECO:0000313" key="10">
    <source>
        <dbReference type="Proteomes" id="UP000033995"/>
    </source>
</evidence>
<dbReference type="PANTHER" id="PTHR42751:SF6">
    <property type="entry name" value="CONSERVED INTEGRAL MEMBRANE TRANSPORT PROTEIN-RELATED"/>
    <property type="match status" value="1"/>
</dbReference>
<accession>A0A0G0CX86</accession>
<evidence type="ECO:0000256" key="3">
    <source>
        <dbReference type="ARBA" id="ARBA00022448"/>
    </source>
</evidence>
<evidence type="ECO:0000256" key="5">
    <source>
        <dbReference type="ARBA" id="ARBA00022989"/>
    </source>
</evidence>
<evidence type="ECO:0000256" key="2">
    <source>
        <dbReference type="ARBA" id="ARBA00005551"/>
    </source>
</evidence>
<feature type="transmembrane region" description="Helical" evidence="7">
    <location>
        <begin position="293"/>
        <end position="314"/>
    </location>
</feature>
<evidence type="ECO:0000256" key="4">
    <source>
        <dbReference type="ARBA" id="ARBA00022692"/>
    </source>
</evidence>
<feature type="transmembrane region" description="Helical" evidence="7">
    <location>
        <begin position="6"/>
        <end position="23"/>
    </location>
</feature>
<feature type="transmembrane region" description="Helical" evidence="7">
    <location>
        <begin position="320"/>
        <end position="345"/>
    </location>
</feature>
<dbReference type="Pfam" id="PF00999">
    <property type="entry name" value="Na_H_Exchanger"/>
    <property type="match status" value="1"/>
</dbReference>
<keyword evidence="3" id="KW-0813">Transport</keyword>
<dbReference type="AlphaFoldDB" id="A0A0G0CX86"/>
<feature type="transmembrane region" description="Helical" evidence="7">
    <location>
        <begin position="113"/>
        <end position="132"/>
    </location>
</feature>
<feature type="transmembrane region" description="Helical" evidence="7">
    <location>
        <begin position="30"/>
        <end position="47"/>
    </location>
</feature>
<dbReference type="Gene3D" id="1.20.1530.20">
    <property type="match status" value="1"/>
</dbReference>
<keyword evidence="6 7" id="KW-0472">Membrane</keyword>
<dbReference type="EMBL" id="LBOZ01000002">
    <property type="protein sequence ID" value="KKP48022.1"/>
    <property type="molecule type" value="Genomic_DNA"/>
</dbReference>
<comment type="caution">
    <text evidence="9">The sequence shown here is derived from an EMBL/GenBank/DDBJ whole genome shotgun (WGS) entry which is preliminary data.</text>
</comment>
<evidence type="ECO:0000259" key="8">
    <source>
        <dbReference type="PROSITE" id="PS51201"/>
    </source>
</evidence>
<dbReference type="GO" id="GO:0015297">
    <property type="term" value="F:antiporter activity"/>
    <property type="evidence" value="ECO:0007669"/>
    <property type="project" value="InterPro"/>
</dbReference>
<dbReference type="GO" id="GO:0016020">
    <property type="term" value="C:membrane"/>
    <property type="evidence" value="ECO:0007669"/>
    <property type="project" value="UniProtKB-SubCell"/>
</dbReference>
<feature type="transmembrane region" description="Helical" evidence="7">
    <location>
        <begin position="83"/>
        <end position="101"/>
    </location>
</feature>